<feature type="transmembrane region" description="Helical" evidence="1">
    <location>
        <begin position="45"/>
        <end position="63"/>
    </location>
</feature>
<dbReference type="GO" id="GO:0022857">
    <property type="term" value="F:transmembrane transporter activity"/>
    <property type="evidence" value="ECO:0007669"/>
    <property type="project" value="InterPro"/>
</dbReference>
<gene>
    <name evidence="3" type="ORF">B0I33_103123</name>
</gene>
<accession>A0A2T0LYC0</accession>
<protein>
    <submittedName>
        <fullName evidence="3">Osmoprotectant transport system substrate-binding protein</fullName>
    </submittedName>
</protein>
<dbReference type="Pfam" id="PF04069">
    <property type="entry name" value="OpuAC"/>
    <property type="match status" value="1"/>
</dbReference>
<dbReference type="Gene3D" id="3.40.190.10">
    <property type="entry name" value="Periplasmic binding protein-like II"/>
    <property type="match status" value="1"/>
</dbReference>
<dbReference type="InterPro" id="IPR007210">
    <property type="entry name" value="ABC_Gly_betaine_transp_sub-bd"/>
</dbReference>
<evidence type="ECO:0000313" key="3">
    <source>
        <dbReference type="EMBL" id="PRX49090.1"/>
    </source>
</evidence>
<keyword evidence="1" id="KW-0812">Transmembrane</keyword>
<dbReference type="EMBL" id="PVNH01000003">
    <property type="protein sequence ID" value="PRX49090.1"/>
    <property type="molecule type" value="Genomic_DNA"/>
</dbReference>
<dbReference type="CDD" id="cd13606">
    <property type="entry name" value="PBP2_ProX_like"/>
    <property type="match status" value="1"/>
</dbReference>
<dbReference type="GO" id="GO:0043190">
    <property type="term" value="C:ATP-binding cassette (ABC) transporter complex"/>
    <property type="evidence" value="ECO:0007669"/>
    <property type="project" value="InterPro"/>
</dbReference>
<dbReference type="SUPFAM" id="SSF53850">
    <property type="entry name" value="Periplasmic binding protein-like II"/>
    <property type="match status" value="1"/>
</dbReference>
<feature type="transmembrane region" description="Helical" evidence="1">
    <location>
        <begin position="12"/>
        <end position="33"/>
    </location>
</feature>
<organism evidence="3 4">
    <name type="scientific">Prauserella shujinwangii</name>
    <dbReference type="NCBI Taxonomy" id="1453103"/>
    <lineage>
        <taxon>Bacteria</taxon>
        <taxon>Bacillati</taxon>
        <taxon>Actinomycetota</taxon>
        <taxon>Actinomycetes</taxon>
        <taxon>Pseudonocardiales</taxon>
        <taxon>Pseudonocardiaceae</taxon>
        <taxon>Prauserella</taxon>
    </lineage>
</organism>
<dbReference type="Proteomes" id="UP000238362">
    <property type="component" value="Unassembled WGS sequence"/>
</dbReference>
<evidence type="ECO:0000313" key="4">
    <source>
        <dbReference type="Proteomes" id="UP000238362"/>
    </source>
</evidence>
<comment type="caution">
    <text evidence="3">The sequence shown here is derived from an EMBL/GenBank/DDBJ whole genome shotgun (WGS) entry which is preliminary data.</text>
</comment>
<keyword evidence="1" id="KW-1133">Transmembrane helix</keyword>
<sequence>MSPSPTAPNVAFGAFDAPGAAFGAFNAPAVALGTSWRRWWGRRRVPALLAVLALLLSACANPMRGGAEGGPSGEIVIGASDVGESLLLAHIYAGALREAGAGNVTVHPPVGGREVVVRALRDRSLSLVPEYSGNLLRHFAEDTTATTSGEVYAELRRVLPREFEVLEQAPAQDTDVLVVRRDLARQGVRTISDLAPLCGDLVFGGPGQWADRWRARIKELYGCEFKRITVTDTGGPVTVAALRSGKIQVADLFSTSATIENNGFVPLEDDKNMFPAQNIVPLAARGVLSARHKEALNAVSAVLTTEKLTRLNVEFTEEKRHPVDIAEDFLRGNGLA</sequence>
<dbReference type="Gene3D" id="3.40.190.120">
    <property type="entry name" value="Osmoprotection protein (prox), domain 2"/>
    <property type="match status" value="1"/>
</dbReference>
<name>A0A2T0LYC0_9PSEU</name>
<evidence type="ECO:0000256" key="1">
    <source>
        <dbReference type="SAM" id="Phobius"/>
    </source>
</evidence>
<reference evidence="3 4" key="1">
    <citation type="submission" date="2018-03" db="EMBL/GenBank/DDBJ databases">
        <title>Genomic Encyclopedia of Type Strains, Phase III (KMG-III): the genomes of soil and plant-associated and newly described type strains.</title>
        <authorList>
            <person name="Whitman W."/>
        </authorList>
    </citation>
    <scope>NUCLEOTIDE SEQUENCE [LARGE SCALE GENOMIC DNA]</scope>
    <source>
        <strain evidence="3 4">CGMCC 4.7125</strain>
    </source>
</reference>
<proteinExistence type="predicted"/>
<keyword evidence="4" id="KW-1185">Reference proteome</keyword>
<evidence type="ECO:0000259" key="2">
    <source>
        <dbReference type="Pfam" id="PF04069"/>
    </source>
</evidence>
<dbReference type="AlphaFoldDB" id="A0A2T0LYC0"/>
<feature type="domain" description="ABC-type glycine betaine transport system substrate-binding" evidence="2">
    <location>
        <begin position="74"/>
        <end position="331"/>
    </location>
</feature>
<keyword evidence="1" id="KW-0472">Membrane</keyword>